<proteinExistence type="predicted"/>
<organism evidence="1 2">
    <name type="scientific">Pseudomonas phage vB_PaeP_p2-10_Or1</name>
    <dbReference type="NCBI Taxonomy" id="1234701"/>
    <lineage>
        <taxon>Viruses</taxon>
        <taxon>Duplodnaviria</taxon>
        <taxon>Heunggongvirae</taxon>
        <taxon>Uroviricota</taxon>
        <taxon>Caudoviricetes</taxon>
        <taxon>Bruynoghevirus</taxon>
        <taxon>Bruynoghevirus PaP3</taxon>
    </lineage>
</organism>
<dbReference type="EMBL" id="HF543949">
    <property type="protein sequence ID" value="CCN27175.1"/>
    <property type="molecule type" value="Genomic_DNA"/>
</dbReference>
<dbReference type="RefSeq" id="YP_007183242.1">
    <property type="nucleotide sequence ID" value="NC_019813.1"/>
</dbReference>
<protein>
    <submittedName>
        <fullName evidence="1">Uncharacterized protein</fullName>
    </submittedName>
</protein>
<dbReference type="InterPro" id="IPR054285">
    <property type="entry name" value="DUF7020"/>
</dbReference>
<reference evidence="2" key="1">
    <citation type="journal article" date="2013" name="PLoS ONE">
        <title>The Susceptibility of Pseudomonas aeruginosa Strains from Cystic Fibrosis Patients to Bacteriophages.</title>
        <authorList>
            <person name="Essoh C."/>
            <person name="Blouin Y."/>
            <person name="Loukou G."/>
            <person name="Cablanmian A."/>
            <person name="Lathro S."/>
            <person name="Kutter E."/>
            <person name="Thien H.V."/>
            <person name="Vergnaud G."/>
            <person name="Pourcel C."/>
        </authorList>
    </citation>
    <scope>NUCLEOTIDE SEQUENCE [LARGE SCALE GENOMIC DNA]</scope>
</reference>
<gene>
    <name evidence="1" type="ORF">BN425_orf_34</name>
</gene>
<sequence length="229" mass="27091">MVYHPRSVCLHQGSRVEPFGYRMDHLRERLGWCPGDYLRPLLLSLVRQGFPQKGLTKVTFCGIITLWCRGLLLYLKERHMESHYACNLLVNDALSQAKAEEIRKKLIQTYLMNPKVPLQAARSIFFKLPKNYLGYTYLSGHGKVERYSAKKQQRVVLKYLSLYDDFYIDRHETFDPRNLLRDSLFNLHYYLKNNGSEERIRKEQRRVDLANFLVDLAICRGVSTFVHDW</sequence>
<dbReference type="Proteomes" id="UP000009397">
    <property type="component" value="Segment"/>
</dbReference>
<evidence type="ECO:0000313" key="2">
    <source>
        <dbReference type="Proteomes" id="UP000009397"/>
    </source>
</evidence>
<name>K8DWA6_9CAUD</name>
<dbReference type="OrthoDB" id="11381at10239"/>
<dbReference type="KEGG" id="vg:14217073"/>
<dbReference type="GeneID" id="14217073"/>
<dbReference type="Pfam" id="PF22885">
    <property type="entry name" value="DUF7020"/>
    <property type="match status" value="1"/>
</dbReference>
<accession>K8DWA6</accession>
<evidence type="ECO:0000313" key="1">
    <source>
        <dbReference type="EMBL" id="CCN27175.1"/>
    </source>
</evidence>